<evidence type="ECO:0000313" key="7">
    <source>
        <dbReference type="EMBL" id="AAS51407.1"/>
    </source>
</evidence>
<evidence type="ECO:0000256" key="4">
    <source>
        <dbReference type="ARBA" id="ARBA00023065"/>
    </source>
</evidence>
<evidence type="ECO:0000256" key="2">
    <source>
        <dbReference type="ARBA" id="ARBA00022448"/>
    </source>
</evidence>
<dbReference type="GO" id="GO:0007035">
    <property type="term" value="P:vacuolar acidification"/>
    <property type="evidence" value="ECO:0007669"/>
    <property type="project" value="EnsemblFungi"/>
</dbReference>
<dbReference type="FunCoup" id="Q75BU0">
    <property type="interactions" value="477"/>
</dbReference>
<dbReference type="KEGG" id="ago:AGOS_ACR181C"/>
<dbReference type="STRING" id="284811.Q75BU0"/>
<name>Q75BU0_EREGS</name>
<dbReference type="OrthoDB" id="10263554at2759"/>
<dbReference type="SUPFAM" id="SSF48371">
    <property type="entry name" value="ARM repeat"/>
    <property type="match status" value="1"/>
</dbReference>
<comment type="function">
    <text evidence="5">Subunit of the V1 complex of vacuolar(H+)-ATPase (V-ATPase), a multisubunit enzyme composed of a peripheral complex (V1) that hydrolyzes ATP and a membrane integral complex (V0) that translocates protons. V-ATPase is responsible for acidifying and maintaining the pH of intracellular compartments.</text>
</comment>
<dbReference type="PANTHER" id="PTHR10698">
    <property type="entry name" value="V-TYPE PROTON ATPASE SUBUNIT H"/>
    <property type="match status" value="1"/>
</dbReference>
<sequence length="473" mass="53548">MAVAQGVQKILLDSTHFNDIRNTISSRHVAWDALVRSAELSEFDAGIAKKLESTLLKHARGGALDLPLEQGVQALVHLLATSNNLDAKRAVLNLLSELFTSDKYVHEVLRYFKKGPELVRKLYESTLTDSAADDQFVLLSCFNVVSLLIQEGLQSEELVEALVSNPNYLRVLTNLERMELAYVCIRLLQELVAVKRYRRLVWKHSAKFVPVIFQIIDWALDGRSSTRVVPTNSNNLGIQAQYYALLTLWLLSFEPQIAADLSHTYLSELLKLFKLVKVTIKEKVTRLSIAILLNCVAAQVKGRKATIKNLLLLGSGLPILQQLSERKYSDDELREDLSQLHGILESEYHELTSLDEYVAELDSKLLVWSPPHTDNTFWSENAHKFKEENWKLFKQLINVLKELSTSHDSSDNVALQVVLNDITHIVELQPECVDILGKLNAKVIIMELLNHPNSKVKYEALKTTQAFVANTFK</sequence>
<dbReference type="Pfam" id="PF03224">
    <property type="entry name" value="V-ATPase_H_N"/>
    <property type="match status" value="1"/>
</dbReference>
<dbReference type="PANTHER" id="PTHR10698:SF0">
    <property type="entry name" value="V-TYPE PROTON ATPASE SUBUNIT H"/>
    <property type="match status" value="1"/>
</dbReference>
<reference evidence="8" key="2">
    <citation type="journal article" date="2013" name="G3 (Bethesda)">
        <title>Genomes of Ashbya fungi isolated from insects reveal four mating-type loci, numerous translocations, lack of transposons, and distinct gene duplications.</title>
        <authorList>
            <person name="Dietrich F.S."/>
            <person name="Voegeli S."/>
            <person name="Kuo S."/>
            <person name="Philippsen P."/>
        </authorList>
    </citation>
    <scope>GENOME REANNOTATION</scope>
    <source>
        <strain evidence="8">ATCC 10895 / CBS 109.51 / FGSC 9923 / NRRL Y-1056</strain>
    </source>
</reference>
<dbReference type="EMBL" id="AE016816">
    <property type="protein sequence ID" value="AAS51407.1"/>
    <property type="molecule type" value="Genomic_DNA"/>
</dbReference>
<evidence type="ECO:0000256" key="1">
    <source>
        <dbReference type="ARBA" id="ARBA00008613"/>
    </source>
</evidence>
<evidence type="ECO:0000256" key="3">
    <source>
        <dbReference type="ARBA" id="ARBA00022781"/>
    </source>
</evidence>
<dbReference type="AlphaFoldDB" id="Q75BU0"/>
<dbReference type="HOGENOM" id="CLU_025709_4_0_1"/>
<reference evidence="7 8" key="1">
    <citation type="journal article" date="2004" name="Science">
        <title>The Ashbya gossypii genome as a tool for mapping the ancient Saccharomyces cerevisiae genome.</title>
        <authorList>
            <person name="Dietrich F.S."/>
            <person name="Voegeli S."/>
            <person name="Brachat S."/>
            <person name="Lerch A."/>
            <person name="Gates K."/>
            <person name="Steiner S."/>
            <person name="Mohr C."/>
            <person name="Pohlmann R."/>
            <person name="Luedi P."/>
            <person name="Choi S."/>
            <person name="Wing R.A."/>
            <person name="Flavier A."/>
            <person name="Gaffney T.D."/>
            <person name="Philippsen P."/>
        </authorList>
    </citation>
    <scope>NUCLEOTIDE SEQUENCE [LARGE SCALE GENOMIC DNA]</scope>
    <source>
        <strain evidence="8">ATCC 10895 / CBS 109.51 / FGSC 9923 / NRRL Y-1056</strain>
    </source>
</reference>
<evidence type="ECO:0000313" key="8">
    <source>
        <dbReference type="Proteomes" id="UP000000591"/>
    </source>
</evidence>
<dbReference type="GO" id="GO:0000329">
    <property type="term" value="C:fungal-type vacuole membrane"/>
    <property type="evidence" value="ECO:0000318"/>
    <property type="project" value="GO_Central"/>
</dbReference>
<dbReference type="InterPro" id="IPR011987">
    <property type="entry name" value="ATPase_V1-cplx_hsu_C"/>
</dbReference>
<evidence type="ECO:0000259" key="6">
    <source>
        <dbReference type="Pfam" id="PF11698"/>
    </source>
</evidence>
<dbReference type="Pfam" id="PF11698">
    <property type="entry name" value="V-ATPase_H_C"/>
    <property type="match status" value="1"/>
</dbReference>
<proteinExistence type="inferred from homology"/>
<dbReference type="InterPro" id="IPR016024">
    <property type="entry name" value="ARM-type_fold"/>
</dbReference>
<keyword evidence="3 5" id="KW-0375">Hydrogen ion transport</keyword>
<dbReference type="eggNOG" id="KOG2759">
    <property type="taxonomic scope" value="Eukaryota"/>
</dbReference>
<accession>Q75BU0</accession>
<dbReference type="InParanoid" id="Q75BU0"/>
<gene>
    <name evidence="7" type="ORF">AGOS_ACR181C</name>
</gene>
<dbReference type="RefSeq" id="NP_983583.1">
    <property type="nucleotide sequence ID" value="NM_208936.1"/>
</dbReference>
<dbReference type="GO" id="GO:0000221">
    <property type="term" value="C:vacuolar proton-transporting V-type ATPase, V1 domain"/>
    <property type="evidence" value="ECO:0007669"/>
    <property type="project" value="UniProtKB-UniRule"/>
</dbReference>
<dbReference type="InterPro" id="IPR011989">
    <property type="entry name" value="ARM-like"/>
</dbReference>
<dbReference type="Gene3D" id="1.25.10.10">
    <property type="entry name" value="Leucine-rich Repeat Variant"/>
    <property type="match status" value="1"/>
</dbReference>
<keyword evidence="8" id="KW-1185">Reference proteome</keyword>
<feature type="domain" description="ATPase V1 complex subunit H C-terminal" evidence="6">
    <location>
        <begin position="350"/>
        <end position="472"/>
    </location>
</feature>
<dbReference type="GeneID" id="4619715"/>
<dbReference type="Proteomes" id="UP000000591">
    <property type="component" value="Chromosome III"/>
</dbReference>
<organism evidence="7 8">
    <name type="scientific">Eremothecium gossypii (strain ATCC 10895 / CBS 109.51 / FGSC 9923 / NRRL Y-1056)</name>
    <name type="common">Yeast</name>
    <name type="synonym">Ashbya gossypii</name>
    <dbReference type="NCBI Taxonomy" id="284811"/>
    <lineage>
        <taxon>Eukaryota</taxon>
        <taxon>Fungi</taxon>
        <taxon>Dikarya</taxon>
        <taxon>Ascomycota</taxon>
        <taxon>Saccharomycotina</taxon>
        <taxon>Saccharomycetes</taxon>
        <taxon>Saccharomycetales</taxon>
        <taxon>Saccharomycetaceae</taxon>
        <taxon>Eremothecium</taxon>
    </lineage>
</organism>
<keyword evidence="2 5" id="KW-0813">Transport</keyword>
<dbReference type="InterPro" id="IPR004908">
    <property type="entry name" value="ATPase_V1-cplx_hsu"/>
</dbReference>
<comment type="similarity">
    <text evidence="1 5">Belongs to the V-ATPase H subunit family.</text>
</comment>
<dbReference type="PIRSF" id="PIRSF032184">
    <property type="entry name" value="ATPase_V1_H"/>
    <property type="match status" value="1"/>
</dbReference>
<dbReference type="Gene3D" id="1.25.40.150">
    <property type="entry name" value="V-type ATPase, subunit H, C-terminal domain"/>
    <property type="match status" value="1"/>
</dbReference>
<keyword evidence="4 5" id="KW-0406">Ion transport</keyword>
<dbReference type="OMA" id="GIQLQYY"/>
<evidence type="ECO:0000256" key="5">
    <source>
        <dbReference type="PIRNR" id="PIRNR032184"/>
    </source>
</evidence>
<protein>
    <recommendedName>
        <fullName evidence="5">V-type proton ATPase subunit H</fullName>
    </recommendedName>
</protein>
<dbReference type="GO" id="GO:0046961">
    <property type="term" value="F:proton-transporting ATPase activity, rotational mechanism"/>
    <property type="evidence" value="ECO:0007669"/>
    <property type="project" value="UniProtKB-UniRule"/>
</dbReference>
<comment type="subunit">
    <text evidence="5">V-ATPase is a heteromultimeric enzyme made up of two complexes: the ATP-hydrolytic V1 complex and the proton translocation V0 complex.</text>
</comment>
<dbReference type="InterPro" id="IPR038497">
    <property type="entry name" value="ATPase_V1-cplx_hsu_C_sf"/>
</dbReference>